<evidence type="ECO:0000313" key="2">
    <source>
        <dbReference type="EMBL" id="GGO54074.1"/>
    </source>
</evidence>
<evidence type="ECO:0000256" key="1">
    <source>
        <dbReference type="SAM" id="MobiDB-lite"/>
    </source>
</evidence>
<organism evidence="2 3">
    <name type="scientific">Streptomyces daqingensis</name>
    <dbReference type="NCBI Taxonomy" id="1472640"/>
    <lineage>
        <taxon>Bacteria</taxon>
        <taxon>Bacillati</taxon>
        <taxon>Actinomycetota</taxon>
        <taxon>Actinomycetes</taxon>
        <taxon>Kitasatosporales</taxon>
        <taxon>Streptomycetaceae</taxon>
        <taxon>Streptomyces</taxon>
    </lineage>
</organism>
<keyword evidence="3" id="KW-1185">Reference proteome</keyword>
<dbReference type="Proteomes" id="UP000631535">
    <property type="component" value="Unassembled WGS sequence"/>
</dbReference>
<name>A0ABQ2MMH8_9ACTN</name>
<feature type="compositionally biased region" description="Basic residues" evidence="1">
    <location>
        <begin position="16"/>
        <end position="25"/>
    </location>
</feature>
<accession>A0ABQ2MMH8</accession>
<protein>
    <submittedName>
        <fullName evidence="2">Uncharacterized protein</fullName>
    </submittedName>
</protein>
<dbReference type="EMBL" id="BMMP01000014">
    <property type="protein sequence ID" value="GGO54074.1"/>
    <property type="molecule type" value="Genomic_DNA"/>
</dbReference>
<reference evidence="3" key="1">
    <citation type="journal article" date="2019" name="Int. J. Syst. Evol. Microbiol.">
        <title>The Global Catalogue of Microorganisms (GCM) 10K type strain sequencing project: providing services to taxonomists for standard genome sequencing and annotation.</title>
        <authorList>
            <consortium name="The Broad Institute Genomics Platform"/>
            <consortium name="The Broad Institute Genome Sequencing Center for Infectious Disease"/>
            <person name="Wu L."/>
            <person name="Ma J."/>
        </authorList>
    </citation>
    <scope>NUCLEOTIDE SEQUENCE [LARGE SCALE GENOMIC DNA]</scope>
    <source>
        <strain evidence="3">CGMCC 4.7178</strain>
    </source>
</reference>
<proteinExistence type="predicted"/>
<gene>
    <name evidence="2" type="ORF">GCM10012287_42170</name>
</gene>
<feature type="region of interest" description="Disordered" evidence="1">
    <location>
        <begin position="1"/>
        <end position="88"/>
    </location>
</feature>
<comment type="caution">
    <text evidence="2">The sequence shown here is derived from an EMBL/GenBank/DDBJ whole genome shotgun (WGS) entry which is preliminary data.</text>
</comment>
<evidence type="ECO:0000313" key="3">
    <source>
        <dbReference type="Proteomes" id="UP000631535"/>
    </source>
</evidence>
<feature type="compositionally biased region" description="Basic and acidic residues" evidence="1">
    <location>
        <begin position="76"/>
        <end position="88"/>
    </location>
</feature>
<sequence length="88" mass="9390">MRKAPERHMYMSMSRKMGRGGRRSWRVQGSVAVGRVRRKMAESTRAVSGPGGPTTVRPGRGEALRTRGTAGSAAHDAADLHEGGGRSS</sequence>